<dbReference type="InterPro" id="IPR036388">
    <property type="entry name" value="WH-like_DNA-bd_sf"/>
</dbReference>
<proteinExistence type="predicted"/>
<dbReference type="Pfam" id="PF09339">
    <property type="entry name" value="HTH_IclR"/>
    <property type="match status" value="1"/>
</dbReference>
<dbReference type="SUPFAM" id="SSF46785">
    <property type="entry name" value="Winged helix' DNA-binding domain"/>
    <property type="match status" value="1"/>
</dbReference>
<dbReference type="PATRIC" id="fig|1544416.3.peg.1212"/>
<dbReference type="EMBL" id="LKST01000002">
    <property type="protein sequence ID" value="KQB84406.1"/>
    <property type="molecule type" value="Genomic_DNA"/>
</dbReference>
<gene>
    <name evidence="2" type="ORF">Cocul_01207</name>
</gene>
<name>A0A0Q0YPM0_9CORY</name>
<protein>
    <submittedName>
        <fullName evidence="2">MarR family protein</fullName>
    </submittedName>
</protein>
<accession>A0A0Q0YPM0</accession>
<dbReference type="Gene3D" id="1.10.10.10">
    <property type="entry name" value="Winged helix-like DNA-binding domain superfamily/Winged helix DNA-binding domain"/>
    <property type="match status" value="1"/>
</dbReference>
<dbReference type="AlphaFoldDB" id="A0A0Q0YPM0"/>
<organism evidence="2 3">
    <name type="scientific">Corynebacterium oculi</name>
    <dbReference type="NCBI Taxonomy" id="1544416"/>
    <lineage>
        <taxon>Bacteria</taxon>
        <taxon>Bacillati</taxon>
        <taxon>Actinomycetota</taxon>
        <taxon>Actinomycetes</taxon>
        <taxon>Mycobacteriales</taxon>
        <taxon>Corynebacteriaceae</taxon>
        <taxon>Corynebacterium</taxon>
    </lineage>
</organism>
<reference evidence="2 3" key="1">
    <citation type="submission" date="2015-10" db="EMBL/GenBank/DDBJ databases">
        <title>Corynebacteirum lowii and Corynebacterium oculi species nova, derived from human clinical disease and and emended description of Corynebacterium mastiditis.</title>
        <authorList>
            <person name="Bernard K."/>
            <person name="Pacheco A.L."/>
            <person name="Mcdougall C."/>
            <person name="Burtx T."/>
            <person name="Weibe D."/>
            <person name="Tyler S."/>
            <person name="Olson A.B."/>
            <person name="Cnockaert M."/>
            <person name="Eguchi H."/>
            <person name="Kuwahara T."/>
            <person name="Nakayama-Imaohji H."/>
            <person name="Boudewijins M."/>
            <person name="Van Hoecke F."/>
            <person name="Bernier A.-M."/>
            <person name="Vandamme P."/>
        </authorList>
    </citation>
    <scope>NUCLEOTIDE SEQUENCE [LARGE SCALE GENOMIC DNA]</scope>
    <source>
        <strain evidence="2 3">NML 130210</strain>
    </source>
</reference>
<dbReference type="InterPro" id="IPR005471">
    <property type="entry name" value="Tscrpt_reg_IclR_N"/>
</dbReference>
<dbReference type="STRING" id="1544416.Cocul_01207"/>
<sequence>MSSARQRVLAVFAEGEALSRRDVEERSGLSQGTVSRYLNEFIEEGLVEGIGSRRSPRRAYCRRG</sequence>
<evidence type="ECO:0000313" key="3">
    <source>
        <dbReference type="Proteomes" id="UP000050517"/>
    </source>
</evidence>
<dbReference type="InterPro" id="IPR036390">
    <property type="entry name" value="WH_DNA-bd_sf"/>
</dbReference>
<feature type="domain" description="HTH iclR-type" evidence="1">
    <location>
        <begin position="7"/>
        <end position="48"/>
    </location>
</feature>
<dbReference type="Proteomes" id="UP000050517">
    <property type="component" value="Unassembled WGS sequence"/>
</dbReference>
<keyword evidence="3" id="KW-1185">Reference proteome</keyword>
<comment type="caution">
    <text evidence="2">The sequence shown here is derived from an EMBL/GenBank/DDBJ whole genome shotgun (WGS) entry which is preliminary data.</text>
</comment>
<dbReference type="RefSeq" id="WP_150114390.1">
    <property type="nucleotide sequence ID" value="NZ_LKST01000002.1"/>
</dbReference>
<dbReference type="OrthoDB" id="3688906at2"/>
<evidence type="ECO:0000313" key="2">
    <source>
        <dbReference type="EMBL" id="KQB84406.1"/>
    </source>
</evidence>
<dbReference type="GO" id="GO:0003700">
    <property type="term" value="F:DNA-binding transcription factor activity"/>
    <property type="evidence" value="ECO:0007669"/>
    <property type="project" value="InterPro"/>
</dbReference>
<evidence type="ECO:0000259" key="1">
    <source>
        <dbReference type="Pfam" id="PF09339"/>
    </source>
</evidence>